<sequence>MVTVNFEKIMIATDGSDCSRLAVDKGIELARLSGGTVYAVYVVSTAYLSMDGNYFSPMGMNPYWESIHEALKTQGQQAVNSVKGLGEMKGINVESVLLEGDPSDELIRYAEEEKMDIVIMGTLGKTGLDRLLLGSVAGNLVRHSKVPVMVVREKCESQVKLK</sequence>
<comment type="caution">
    <text evidence="3">The sequence shown here is derived from an EMBL/GenBank/DDBJ whole genome shotgun (WGS) entry which is preliminary data.</text>
</comment>
<protein>
    <submittedName>
        <fullName evidence="3">Universal stress protein</fullName>
    </submittedName>
</protein>
<organism evidence="3 4">
    <name type="scientific">Methanosarcina baikalica</name>
    <dbReference type="NCBI Taxonomy" id="3073890"/>
    <lineage>
        <taxon>Archaea</taxon>
        <taxon>Methanobacteriati</taxon>
        <taxon>Methanobacteriota</taxon>
        <taxon>Stenosarchaea group</taxon>
        <taxon>Methanomicrobia</taxon>
        <taxon>Methanosarcinales</taxon>
        <taxon>Methanosarcinaceae</taxon>
        <taxon>Methanosarcina</taxon>
    </lineage>
</organism>
<dbReference type="SUPFAM" id="SSF52402">
    <property type="entry name" value="Adenine nucleotide alpha hydrolases-like"/>
    <property type="match status" value="1"/>
</dbReference>
<proteinExistence type="inferred from homology"/>
<dbReference type="Proteomes" id="UP001246244">
    <property type="component" value="Unassembled WGS sequence"/>
</dbReference>
<dbReference type="RefSeq" id="WP_310574795.1">
    <property type="nucleotide sequence ID" value="NZ_JAVKPK010000007.1"/>
</dbReference>
<dbReference type="InterPro" id="IPR006016">
    <property type="entry name" value="UspA"/>
</dbReference>
<dbReference type="InterPro" id="IPR006015">
    <property type="entry name" value="Universal_stress_UspA"/>
</dbReference>
<comment type="similarity">
    <text evidence="1">Belongs to the universal stress protein A family.</text>
</comment>
<feature type="domain" description="UspA" evidence="2">
    <location>
        <begin position="6"/>
        <end position="152"/>
    </location>
</feature>
<dbReference type="PANTHER" id="PTHR46268">
    <property type="entry name" value="STRESS RESPONSE PROTEIN NHAX"/>
    <property type="match status" value="1"/>
</dbReference>
<dbReference type="EMBL" id="JAVKPK010000007">
    <property type="protein sequence ID" value="MDR7664771.1"/>
    <property type="molecule type" value="Genomic_DNA"/>
</dbReference>
<dbReference type="CDD" id="cd00293">
    <property type="entry name" value="USP-like"/>
    <property type="match status" value="1"/>
</dbReference>
<reference evidence="4" key="1">
    <citation type="submission" date="2023-07" db="EMBL/GenBank/DDBJ databases">
        <title>Whole-genome sequencing of a new Methanosarcina sp. Z-7115.</title>
        <authorList>
            <person name="Zhilina T.N."/>
            <person name="Merkel A.Y."/>
        </authorList>
    </citation>
    <scope>NUCLEOTIDE SEQUENCE [LARGE SCALE GENOMIC DNA]</scope>
    <source>
        <strain evidence="4">Z-7115</strain>
    </source>
</reference>
<dbReference type="Gene3D" id="3.40.50.620">
    <property type="entry name" value="HUPs"/>
    <property type="match status" value="1"/>
</dbReference>
<evidence type="ECO:0000313" key="3">
    <source>
        <dbReference type="EMBL" id="MDR7664771.1"/>
    </source>
</evidence>
<evidence type="ECO:0000259" key="2">
    <source>
        <dbReference type="Pfam" id="PF00582"/>
    </source>
</evidence>
<dbReference type="InterPro" id="IPR014729">
    <property type="entry name" value="Rossmann-like_a/b/a_fold"/>
</dbReference>
<evidence type="ECO:0000313" key="4">
    <source>
        <dbReference type="Proteomes" id="UP001246244"/>
    </source>
</evidence>
<dbReference type="PANTHER" id="PTHR46268:SF6">
    <property type="entry name" value="UNIVERSAL STRESS PROTEIN UP12"/>
    <property type="match status" value="1"/>
</dbReference>
<keyword evidence="4" id="KW-1185">Reference proteome</keyword>
<name>A0ABU2CYF2_9EURY</name>
<evidence type="ECO:0000256" key="1">
    <source>
        <dbReference type="ARBA" id="ARBA00008791"/>
    </source>
</evidence>
<dbReference type="Pfam" id="PF00582">
    <property type="entry name" value="Usp"/>
    <property type="match status" value="1"/>
</dbReference>
<accession>A0ABU2CYF2</accession>
<dbReference type="PRINTS" id="PR01438">
    <property type="entry name" value="UNVRSLSTRESS"/>
</dbReference>
<gene>
    <name evidence="3" type="ORF">RG963_03005</name>
</gene>